<evidence type="ECO:0000256" key="2">
    <source>
        <dbReference type="PROSITE-ProRule" id="PRU00335"/>
    </source>
</evidence>
<proteinExistence type="predicted"/>
<keyword evidence="5" id="KW-1185">Reference proteome</keyword>
<dbReference type="OrthoDB" id="7584337at2"/>
<dbReference type="PANTHER" id="PTHR30055:SF178">
    <property type="entry name" value="POSSIBLE TRANSCRIPTIONAL REGULATORY PROTEIN"/>
    <property type="match status" value="1"/>
</dbReference>
<dbReference type="PANTHER" id="PTHR30055">
    <property type="entry name" value="HTH-TYPE TRANSCRIPTIONAL REGULATOR RUTR"/>
    <property type="match status" value="1"/>
</dbReference>
<evidence type="ECO:0000313" key="4">
    <source>
        <dbReference type="EMBL" id="PKR89970.1"/>
    </source>
</evidence>
<reference evidence="4 5" key="1">
    <citation type="submission" date="2017-12" db="EMBL/GenBank/DDBJ databases">
        <title>Anaerobic carbon monoxide metabolism by Pleomorphomonas carboxyditropha sp. nov., a new mesophilic hydrogenogenic carboxidotroph.</title>
        <authorList>
            <person name="Esquivel-Elizondo S."/>
            <person name="Krajmalnik-Brown R."/>
        </authorList>
    </citation>
    <scope>NUCLEOTIDE SEQUENCE [LARGE SCALE GENOMIC DNA]</scope>
    <source>
        <strain evidence="4 5">R5-392</strain>
    </source>
</reference>
<dbReference type="Proteomes" id="UP000233491">
    <property type="component" value="Unassembled WGS sequence"/>
</dbReference>
<dbReference type="AlphaFoldDB" id="A0A2N3LZB6"/>
<dbReference type="SUPFAM" id="SSF46689">
    <property type="entry name" value="Homeodomain-like"/>
    <property type="match status" value="1"/>
</dbReference>
<dbReference type="PROSITE" id="PS50977">
    <property type="entry name" value="HTH_TETR_2"/>
    <property type="match status" value="1"/>
</dbReference>
<dbReference type="InterPro" id="IPR009057">
    <property type="entry name" value="Homeodomain-like_sf"/>
</dbReference>
<evidence type="ECO:0000256" key="1">
    <source>
        <dbReference type="ARBA" id="ARBA00023125"/>
    </source>
</evidence>
<dbReference type="GO" id="GO:0000976">
    <property type="term" value="F:transcription cis-regulatory region binding"/>
    <property type="evidence" value="ECO:0007669"/>
    <property type="project" value="TreeGrafter"/>
</dbReference>
<evidence type="ECO:0000259" key="3">
    <source>
        <dbReference type="PROSITE" id="PS50977"/>
    </source>
</evidence>
<dbReference type="EMBL" id="PJNW01000003">
    <property type="protein sequence ID" value="PKR89970.1"/>
    <property type="molecule type" value="Genomic_DNA"/>
</dbReference>
<name>A0A2N3LZB6_9HYPH</name>
<dbReference type="Pfam" id="PF00440">
    <property type="entry name" value="TetR_N"/>
    <property type="match status" value="1"/>
</dbReference>
<dbReference type="InterPro" id="IPR001647">
    <property type="entry name" value="HTH_TetR"/>
</dbReference>
<evidence type="ECO:0000313" key="5">
    <source>
        <dbReference type="Proteomes" id="UP000233491"/>
    </source>
</evidence>
<dbReference type="Pfam" id="PF17929">
    <property type="entry name" value="TetR_C_34"/>
    <property type="match status" value="1"/>
</dbReference>
<dbReference type="Gene3D" id="1.10.357.10">
    <property type="entry name" value="Tetracycline Repressor, domain 2"/>
    <property type="match status" value="1"/>
</dbReference>
<dbReference type="GO" id="GO:0003700">
    <property type="term" value="F:DNA-binding transcription factor activity"/>
    <property type="evidence" value="ECO:0007669"/>
    <property type="project" value="TreeGrafter"/>
</dbReference>
<protein>
    <recommendedName>
        <fullName evidence="3">HTH tetR-type domain-containing protein</fullName>
    </recommendedName>
</protein>
<dbReference type="InterPro" id="IPR041483">
    <property type="entry name" value="TetR_C_34"/>
</dbReference>
<sequence length="226" mass="24882">MVVTNGDSHMPQIRRAMNAGQKERRRDDVLDAARRLCIGSDMSALSMDAIAREAGLAKGTLYLYFQTKEELFLALLEQDMEGWLASVEAAFAEALPSDHRALAKFIAAGLIERPLMTQLFARLPAVLEGNLPDDVALAFRLRTVRRTDAFGACLERALGPIAQGQGARLSQWVFAMIVGVHQIANPRPRMQRVLESRPELLARRLDFESELADALTALLDGIAPTA</sequence>
<accession>A0A2N3LZB6</accession>
<dbReference type="InterPro" id="IPR050109">
    <property type="entry name" value="HTH-type_TetR-like_transc_reg"/>
</dbReference>
<gene>
    <name evidence="4" type="ORF">CXZ10_07270</name>
</gene>
<dbReference type="PRINTS" id="PR00455">
    <property type="entry name" value="HTHTETR"/>
</dbReference>
<keyword evidence="1 2" id="KW-0238">DNA-binding</keyword>
<feature type="domain" description="HTH tetR-type" evidence="3">
    <location>
        <begin position="23"/>
        <end position="83"/>
    </location>
</feature>
<organism evidence="4 5">
    <name type="scientific">Pleomorphomonas diazotrophica</name>
    <dbReference type="NCBI Taxonomy" id="1166257"/>
    <lineage>
        <taxon>Bacteria</taxon>
        <taxon>Pseudomonadati</taxon>
        <taxon>Pseudomonadota</taxon>
        <taxon>Alphaproteobacteria</taxon>
        <taxon>Hyphomicrobiales</taxon>
        <taxon>Pleomorphomonadaceae</taxon>
        <taxon>Pleomorphomonas</taxon>
    </lineage>
</organism>
<feature type="DNA-binding region" description="H-T-H motif" evidence="2">
    <location>
        <begin position="46"/>
        <end position="65"/>
    </location>
</feature>
<comment type="caution">
    <text evidence="4">The sequence shown here is derived from an EMBL/GenBank/DDBJ whole genome shotgun (WGS) entry which is preliminary data.</text>
</comment>